<evidence type="ECO:0000256" key="9">
    <source>
        <dbReference type="RuleBase" id="RU365068"/>
    </source>
</evidence>
<keyword evidence="6 9" id="KW-0067">ATP-binding</keyword>
<dbReference type="InterPro" id="IPR014001">
    <property type="entry name" value="Helicase_ATP-bd"/>
</dbReference>
<dbReference type="InterPro" id="IPR011545">
    <property type="entry name" value="DEAD/DEAH_box_helicase_dom"/>
</dbReference>
<dbReference type="CDD" id="cd18787">
    <property type="entry name" value="SF2_C_DEAD"/>
    <property type="match status" value="1"/>
</dbReference>
<feature type="compositionally biased region" description="Low complexity" evidence="10">
    <location>
        <begin position="770"/>
        <end position="782"/>
    </location>
</feature>
<dbReference type="InterPro" id="IPR014013">
    <property type="entry name" value="Helic_SF1/SF2_ATP-bd_DinG/Rad3"/>
</dbReference>
<evidence type="ECO:0000256" key="6">
    <source>
        <dbReference type="ARBA" id="ARBA00022840"/>
    </source>
</evidence>
<evidence type="ECO:0000256" key="7">
    <source>
        <dbReference type="ARBA" id="ARBA00022884"/>
    </source>
</evidence>
<evidence type="ECO:0000313" key="15">
    <source>
        <dbReference type="EMBL" id="KAK5708239.1"/>
    </source>
</evidence>
<protein>
    <recommendedName>
        <fullName evidence="9">ATP-dependent RNA helicase</fullName>
        <ecNumber evidence="9">3.6.4.13</ecNumber>
    </recommendedName>
</protein>
<comment type="similarity">
    <text evidence="9">Belongs to the DEAD box helicase family.</text>
</comment>
<evidence type="ECO:0000256" key="3">
    <source>
        <dbReference type="ARBA" id="ARBA00022741"/>
    </source>
</evidence>
<evidence type="ECO:0000256" key="4">
    <source>
        <dbReference type="ARBA" id="ARBA00022801"/>
    </source>
</evidence>
<feature type="domain" description="Helicase C-terminal" evidence="13">
    <location>
        <begin position="816"/>
        <end position="1001"/>
    </location>
</feature>
<organism evidence="15 16">
    <name type="scientific">Elasticomyces elasticus</name>
    <dbReference type="NCBI Taxonomy" id="574655"/>
    <lineage>
        <taxon>Eukaryota</taxon>
        <taxon>Fungi</taxon>
        <taxon>Dikarya</taxon>
        <taxon>Ascomycota</taxon>
        <taxon>Pezizomycotina</taxon>
        <taxon>Dothideomycetes</taxon>
        <taxon>Dothideomycetidae</taxon>
        <taxon>Mycosphaerellales</taxon>
        <taxon>Teratosphaeriaceae</taxon>
        <taxon>Elasticomyces</taxon>
    </lineage>
</organism>
<evidence type="ECO:0000256" key="8">
    <source>
        <dbReference type="PROSITE-ProRule" id="PRU00552"/>
    </source>
</evidence>
<dbReference type="Pfam" id="PF00270">
    <property type="entry name" value="DEAD"/>
    <property type="match status" value="2"/>
</dbReference>
<dbReference type="GO" id="GO:0003724">
    <property type="term" value="F:RNA helicase activity"/>
    <property type="evidence" value="ECO:0007669"/>
    <property type="project" value="UniProtKB-EC"/>
</dbReference>
<dbReference type="InterPro" id="IPR001650">
    <property type="entry name" value="Helicase_C-like"/>
</dbReference>
<accession>A0AAN8A634</accession>
<gene>
    <name evidence="15" type="primary">DBP6</name>
    <name evidence="15" type="ORF">LTR97_000779</name>
</gene>
<evidence type="ECO:0000256" key="5">
    <source>
        <dbReference type="ARBA" id="ARBA00022806"/>
    </source>
</evidence>
<dbReference type="GO" id="GO:0005730">
    <property type="term" value="C:nucleolus"/>
    <property type="evidence" value="ECO:0007669"/>
    <property type="project" value="UniProtKB-SubCell"/>
</dbReference>
<reference evidence="15" key="1">
    <citation type="submission" date="2023-08" db="EMBL/GenBank/DDBJ databases">
        <title>Black Yeasts Isolated from many extreme environments.</title>
        <authorList>
            <person name="Coleine C."/>
            <person name="Stajich J.E."/>
            <person name="Selbmann L."/>
        </authorList>
    </citation>
    <scope>NUCLEOTIDE SEQUENCE</scope>
    <source>
        <strain evidence="15">CCFEE 5810</strain>
    </source>
</reference>
<dbReference type="EC" id="3.6.4.13" evidence="9"/>
<sequence>MATAPLYKRYVPTKPTDGLAAPPAIVRKVTAAPPPPVVQKRKRERSEDEVAERKAKKLRGKGLEATKESVLEELKKEKLQKSAEDEAPIPDVPKAQSSSVDVEVQTEKHDAVHLDAKAEDVAGTGKMSMKKRHKLEKEARKARKDAEKNGQTAEGEDTVQGAEGGEDAVQDTEVSAASGETVQNGSPAVPENVVEDVPEVVKPKKRRKKAEAEAEEEVEAVGAGDTLGEPVSTESKAERKKKKSKKDQQQDKPIEDEAVDESSAELPKQLAETDVAPQPKKRRHKLEAVLQQTNVEPELGQDNVEEHLRKHDGVLSKFQKAAKRSEDMASKVENETVVTDDKEPVVLRDLVPIPQPSAPPTAAFKPNYSALPPWLANPTTISSDSKSTFKNLGLDEELVGRLSGLGFSDALPVQQALIPLLLPPGISGATYFPGTESVLPDLAVSAPTGSGKTIAYLLPLIEALKQSRPVGKLSALIVVPTRELVVQVAAVAESLCKGSDIKVGTATGTGKLRTEVEELIKKGMKYDAAGHQKLLAEAHSQSYPPDEDDDEYDAFLETLESEDVRQAQRLVDAIAAPTGFVPTYTSSVDVLVCTPGRLLEHIGSTLGFDLSQLAYLVLDEADKMLSQDYDGFFQSVETEMGKSRSEGRSDRGVRKVILSATMTNDVGKLAGLRLFRPKMVVVRSADGDAQAEQDMDLPSAETEGVKQVGEGFELPPTLQEYCIPVGDGSDKPLFLVELLRSKILPASVVVNNAANGEDEDSNDDSDSDADSTSSSEVSTSSSDDSDGPTNEAIAAASSDAEDDAQVSNMHPSRAALLTNNIPTPSTRHEAPTILIFTSSTESANRLTHLLSKLKPEWARFISSLTKGKDRKTRKPDNSSGTSEPSITISTDRSSRGLDTLTAFGRSVTHVIQYDVPRSVEGYVHRVGRTARAGKEGAAWTLYSFAEARWFLHEVCGVRARMQGGEEKEEGDCKIKRRVEVNRSVRLGVENEEMKRRFTDVLESMRGEVFGEGTDRKKERRSAR</sequence>
<dbReference type="PROSITE" id="PS51195">
    <property type="entry name" value="Q_MOTIF"/>
    <property type="match status" value="1"/>
</dbReference>
<feature type="compositionally biased region" description="Basic and acidic residues" evidence="10">
    <location>
        <begin position="44"/>
        <end position="53"/>
    </location>
</feature>
<feature type="region of interest" description="Disordered" evidence="10">
    <location>
        <begin position="1"/>
        <end position="286"/>
    </location>
</feature>
<evidence type="ECO:0000259" key="13">
    <source>
        <dbReference type="PROSITE" id="PS51194"/>
    </source>
</evidence>
<evidence type="ECO:0000256" key="10">
    <source>
        <dbReference type="SAM" id="MobiDB-lite"/>
    </source>
</evidence>
<dbReference type="InterPro" id="IPR000629">
    <property type="entry name" value="RNA-helicase_DEAD-box_CS"/>
</dbReference>
<feature type="compositionally biased region" description="Basic and acidic residues" evidence="10">
    <location>
        <begin position="105"/>
        <end position="120"/>
    </location>
</feature>
<proteinExistence type="inferred from homology"/>
<dbReference type="Pfam" id="PF00271">
    <property type="entry name" value="Helicase_C"/>
    <property type="match status" value="1"/>
</dbReference>
<dbReference type="PROSITE" id="PS51194">
    <property type="entry name" value="HELICASE_CTER"/>
    <property type="match status" value="1"/>
</dbReference>
<feature type="compositionally biased region" description="Polar residues" evidence="10">
    <location>
        <begin position="172"/>
        <end position="186"/>
    </location>
</feature>
<feature type="compositionally biased region" description="Acidic residues" evidence="10">
    <location>
        <begin position="756"/>
        <end position="769"/>
    </location>
</feature>
<dbReference type="AlphaFoldDB" id="A0AAN8A634"/>
<comment type="caution">
    <text evidence="15">The sequence shown here is derived from an EMBL/GenBank/DDBJ whole genome shotgun (WGS) entry which is preliminary data.</text>
</comment>
<feature type="domain" description="Helicase ATP-binding" evidence="11">
    <location>
        <begin position="433"/>
        <end position="680"/>
    </location>
</feature>
<dbReference type="InterPro" id="IPR027417">
    <property type="entry name" value="P-loop_NTPase"/>
</dbReference>
<dbReference type="GO" id="GO:0006364">
    <property type="term" value="P:rRNA processing"/>
    <property type="evidence" value="ECO:0007669"/>
    <property type="project" value="UniProtKB-KW"/>
</dbReference>
<dbReference type="InterPro" id="IPR014014">
    <property type="entry name" value="RNA_helicase_DEAD_Q_motif"/>
</dbReference>
<name>A0AAN8A634_9PEZI</name>
<feature type="short sequence motif" description="Q motif" evidence="8">
    <location>
        <begin position="387"/>
        <end position="415"/>
    </location>
</feature>
<comment type="catalytic activity">
    <reaction evidence="9">
        <text>ATP + H2O = ADP + phosphate + H(+)</text>
        <dbReference type="Rhea" id="RHEA:13065"/>
        <dbReference type="ChEBI" id="CHEBI:15377"/>
        <dbReference type="ChEBI" id="CHEBI:15378"/>
        <dbReference type="ChEBI" id="CHEBI:30616"/>
        <dbReference type="ChEBI" id="CHEBI:43474"/>
        <dbReference type="ChEBI" id="CHEBI:456216"/>
        <dbReference type="EC" id="3.6.4.13"/>
    </reaction>
</comment>
<dbReference type="Gene3D" id="3.40.50.300">
    <property type="entry name" value="P-loop containing nucleotide triphosphate hydrolases"/>
    <property type="match status" value="2"/>
</dbReference>
<evidence type="ECO:0000259" key="11">
    <source>
        <dbReference type="PROSITE" id="PS51192"/>
    </source>
</evidence>
<feature type="compositionally biased region" description="Basic and acidic residues" evidence="10">
    <location>
        <begin position="246"/>
        <end position="255"/>
    </location>
</feature>
<evidence type="ECO:0000259" key="12">
    <source>
        <dbReference type="PROSITE" id="PS51193"/>
    </source>
</evidence>
<dbReference type="GO" id="GO:0016787">
    <property type="term" value="F:hydrolase activity"/>
    <property type="evidence" value="ECO:0007669"/>
    <property type="project" value="UniProtKB-KW"/>
</dbReference>
<dbReference type="CDD" id="cd17956">
    <property type="entry name" value="DEADc_DDX51"/>
    <property type="match status" value="1"/>
</dbReference>
<feature type="domain" description="Helicase ATP-binding" evidence="12">
    <location>
        <begin position="411"/>
        <end position="679"/>
    </location>
</feature>
<dbReference type="SUPFAM" id="SSF52540">
    <property type="entry name" value="P-loop containing nucleoside triphosphate hydrolases"/>
    <property type="match status" value="2"/>
</dbReference>
<dbReference type="Proteomes" id="UP001310594">
    <property type="component" value="Unassembled WGS sequence"/>
</dbReference>
<feature type="compositionally biased region" description="Basic and acidic residues" evidence="10">
    <location>
        <begin position="135"/>
        <end position="148"/>
    </location>
</feature>
<evidence type="ECO:0000259" key="14">
    <source>
        <dbReference type="PROSITE" id="PS51195"/>
    </source>
</evidence>
<dbReference type="SMART" id="SM00487">
    <property type="entry name" value="DEXDc"/>
    <property type="match status" value="1"/>
</dbReference>
<comment type="subcellular location">
    <subcellularLocation>
        <location evidence="1">Nucleus</location>
        <location evidence="1">Nucleolus</location>
    </subcellularLocation>
</comment>
<dbReference type="PROSITE" id="PS51193">
    <property type="entry name" value="HELICASE_ATP_BIND_2"/>
    <property type="match status" value="1"/>
</dbReference>
<feature type="region of interest" description="Disordered" evidence="10">
    <location>
        <begin position="754"/>
        <end position="807"/>
    </location>
</feature>
<dbReference type="GO" id="GO:0003723">
    <property type="term" value="F:RNA binding"/>
    <property type="evidence" value="ECO:0007669"/>
    <property type="project" value="UniProtKB-UniRule"/>
</dbReference>
<keyword evidence="2" id="KW-0698">rRNA processing</keyword>
<comment type="function">
    <text evidence="9">RNA helicase.</text>
</comment>
<keyword evidence="3 9" id="KW-0547">Nucleotide-binding</keyword>
<feature type="domain" description="DEAD-box RNA helicase Q" evidence="14">
    <location>
        <begin position="387"/>
        <end position="415"/>
    </location>
</feature>
<keyword evidence="5 9" id="KW-0347">Helicase</keyword>
<keyword evidence="7 9" id="KW-0694">RNA-binding</keyword>
<feature type="compositionally biased region" description="Polar residues" evidence="10">
    <location>
        <begin position="877"/>
        <end position="891"/>
    </location>
</feature>
<dbReference type="EMBL" id="JAVRQU010000001">
    <property type="protein sequence ID" value="KAK5708239.1"/>
    <property type="molecule type" value="Genomic_DNA"/>
</dbReference>
<feature type="region of interest" description="Disordered" evidence="10">
    <location>
        <begin position="865"/>
        <end position="893"/>
    </location>
</feature>
<dbReference type="GO" id="GO:0005524">
    <property type="term" value="F:ATP binding"/>
    <property type="evidence" value="ECO:0007669"/>
    <property type="project" value="UniProtKB-UniRule"/>
</dbReference>
<keyword evidence="4 9" id="KW-0378">Hydrolase</keyword>
<evidence type="ECO:0000256" key="2">
    <source>
        <dbReference type="ARBA" id="ARBA00022552"/>
    </source>
</evidence>
<evidence type="ECO:0000256" key="1">
    <source>
        <dbReference type="ARBA" id="ARBA00004604"/>
    </source>
</evidence>
<dbReference type="PANTHER" id="PTHR24031">
    <property type="entry name" value="RNA HELICASE"/>
    <property type="match status" value="1"/>
</dbReference>
<feature type="compositionally biased region" description="Basic and acidic residues" evidence="10">
    <location>
        <begin position="61"/>
        <end position="84"/>
    </location>
</feature>
<dbReference type="PROSITE" id="PS00039">
    <property type="entry name" value="DEAD_ATP_HELICASE"/>
    <property type="match status" value="1"/>
</dbReference>
<dbReference type="PROSITE" id="PS51192">
    <property type="entry name" value="HELICASE_ATP_BIND_1"/>
    <property type="match status" value="1"/>
</dbReference>
<evidence type="ECO:0000313" key="16">
    <source>
        <dbReference type="Proteomes" id="UP001310594"/>
    </source>
</evidence>
<comment type="domain">
    <text evidence="9">The Q motif is unique to and characteristic of the DEAD box family of RNA helicases and controls ATP binding and hydrolysis.</text>
</comment>